<name>A0A4Q2DD30_9AGAR</name>
<comment type="caution">
    <text evidence="2">The sequence shown here is derived from an EMBL/GenBank/DDBJ whole genome shotgun (WGS) entry which is preliminary data.</text>
</comment>
<gene>
    <name evidence="2" type="ORF">EST38_g9474</name>
</gene>
<feature type="signal peptide" evidence="1">
    <location>
        <begin position="1"/>
        <end position="24"/>
    </location>
</feature>
<dbReference type="AlphaFoldDB" id="A0A4Q2DD30"/>
<keyword evidence="1" id="KW-0732">Signal</keyword>
<evidence type="ECO:0000313" key="2">
    <source>
        <dbReference type="EMBL" id="RXW16375.1"/>
    </source>
</evidence>
<reference evidence="2 3" key="1">
    <citation type="submission" date="2019-01" db="EMBL/GenBank/DDBJ databases">
        <title>Draft genome sequence of Psathyrella aberdarensis IHI B618.</title>
        <authorList>
            <person name="Buettner E."/>
            <person name="Kellner H."/>
        </authorList>
    </citation>
    <scope>NUCLEOTIDE SEQUENCE [LARGE SCALE GENOMIC DNA]</scope>
    <source>
        <strain evidence="2 3">IHI B618</strain>
    </source>
</reference>
<evidence type="ECO:0000256" key="1">
    <source>
        <dbReference type="SAM" id="SignalP"/>
    </source>
</evidence>
<feature type="chain" id="PRO_5020491501" evidence="1">
    <location>
        <begin position="25"/>
        <end position="133"/>
    </location>
</feature>
<protein>
    <submittedName>
        <fullName evidence="2">Uncharacterized protein</fullName>
    </submittedName>
</protein>
<accession>A0A4Q2DD30</accession>
<evidence type="ECO:0000313" key="3">
    <source>
        <dbReference type="Proteomes" id="UP000290288"/>
    </source>
</evidence>
<proteinExistence type="predicted"/>
<organism evidence="2 3">
    <name type="scientific">Candolleomyces aberdarensis</name>
    <dbReference type="NCBI Taxonomy" id="2316362"/>
    <lineage>
        <taxon>Eukaryota</taxon>
        <taxon>Fungi</taxon>
        <taxon>Dikarya</taxon>
        <taxon>Basidiomycota</taxon>
        <taxon>Agaricomycotina</taxon>
        <taxon>Agaricomycetes</taxon>
        <taxon>Agaricomycetidae</taxon>
        <taxon>Agaricales</taxon>
        <taxon>Agaricineae</taxon>
        <taxon>Psathyrellaceae</taxon>
        <taxon>Candolleomyces</taxon>
    </lineage>
</organism>
<dbReference type="Proteomes" id="UP000290288">
    <property type="component" value="Unassembled WGS sequence"/>
</dbReference>
<sequence length="133" mass="13921">MKFISAVTLATPVVLLQNAGLVSALDVRLWPTPNCSGGFLQCGNLPAHVADVADFSVWRTQTCQPPLAFSGNSAECVPINFAQGCVEPDSFGFVDEAGKQHIAKITEVNKKAIYEALEKGDVAALSTEAAAAA</sequence>
<dbReference type="EMBL" id="SDEE01000444">
    <property type="protein sequence ID" value="RXW16375.1"/>
    <property type="molecule type" value="Genomic_DNA"/>
</dbReference>
<dbReference type="OrthoDB" id="2949332at2759"/>
<keyword evidence="3" id="KW-1185">Reference proteome</keyword>